<dbReference type="EMBL" id="CAKMRJ010004151">
    <property type="protein sequence ID" value="CAH1434982.1"/>
    <property type="molecule type" value="Genomic_DNA"/>
</dbReference>
<protein>
    <recommendedName>
        <fullName evidence="3">HMA domain-containing protein</fullName>
    </recommendedName>
</protein>
<evidence type="ECO:0000313" key="2">
    <source>
        <dbReference type="Proteomes" id="UP001157418"/>
    </source>
</evidence>
<proteinExistence type="predicted"/>
<reference evidence="1 2" key="1">
    <citation type="submission" date="2022-01" db="EMBL/GenBank/DDBJ databases">
        <authorList>
            <person name="Xiong W."/>
            <person name="Schranz E."/>
        </authorList>
    </citation>
    <scope>NUCLEOTIDE SEQUENCE [LARGE SCALE GENOMIC DNA]</scope>
</reference>
<name>A0AAU9N820_9ASTR</name>
<evidence type="ECO:0000313" key="1">
    <source>
        <dbReference type="EMBL" id="CAH1434982.1"/>
    </source>
</evidence>
<evidence type="ECO:0008006" key="3">
    <source>
        <dbReference type="Google" id="ProtNLM"/>
    </source>
</evidence>
<gene>
    <name evidence="1" type="ORF">LVIROSA_LOCUS21455</name>
</gene>
<dbReference type="Proteomes" id="UP001157418">
    <property type="component" value="Unassembled WGS sequence"/>
</dbReference>
<accession>A0AAU9N820</accession>
<keyword evidence="2" id="KW-1185">Reference proteome</keyword>
<sequence>MASKKSKNEDPAFTNFTIKVDVEGSWTKAVKKVLNSVQGVTNFRMENNGKVNISGYIDPTLLLKCGESRKNSRDSTLANMENVQATCLKRQNHPCPCP</sequence>
<dbReference type="AlphaFoldDB" id="A0AAU9N820"/>
<comment type="caution">
    <text evidence="1">The sequence shown here is derived from an EMBL/GenBank/DDBJ whole genome shotgun (WGS) entry which is preliminary data.</text>
</comment>
<organism evidence="1 2">
    <name type="scientific">Lactuca virosa</name>
    <dbReference type="NCBI Taxonomy" id="75947"/>
    <lineage>
        <taxon>Eukaryota</taxon>
        <taxon>Viridiplantae</taxon>
        <taxon>Streptophyta</taxon>
        <taxon>Embryophyta</taxon>
        <taxon>Tracheophyta</taxon>
        <taxon>Spermatophyta</taxon>
        <taxon>Magnoliopsida</taxon>
        <taxon>eudicotyledons</taxon>
        <taxon>Gunneridae</taxon>
        <taxon>Pentapetalae</taxon>
        <taxon>asterids</taxon>
        <taxon>campanulids</taxon>
        <taxon>Asterales</taxon>
        <taxon>Asteraceae</taxon>
        <taxon>Cichorioideae</taxon>
        <taxon>Cichorieae</taxon>
        <taxon>Lactucinae</taxon>
        <taxon>Lactuca</taxon>
    </lineage>
</organism>